<feature type="region of interest" description="Disordered" evidence="1">
    <location>
        <begin position="149"/>
        <end position="170"/>
    </location>
</feature>
<sequence length="464" mass="46509">MKARGLPFAGCLAALAIVCGLVAPTAATAAKAPLSKPYSLKMTPAAVPSGSQATISATYKNLTSQQQLGSANLMAPTGFTVTSAQITGFSFAPAPSGAGATVQSNVVKLRGLSIPPGGSVTVSMTVTTPCTASGGEWTSIVKQANDFNGQPGNDLTLDPSQSSTTTTTTGGCRLSFTTQPKDVQVGSTITGIAGNPAGPPVAVTVLDGAGVATTAAIDVTVGLGTAPSGAMLVGTKTVTSFNGVASFGTLSVTKPGTYALVATSPHATSATSDSFKAHDVLVPCLNNEFCTATAATSGTVSKTPYTNTFKVDAPPNPDGVVNDSGMLAVSYNSGPSPSCSTYAPVSPDHEVILGPNRLKTVTSTIAKPLLDARRRSASSLRTCLVAPYQFSVGLASANGGKAQPIPDVDGDGLEDYVGILPQCQGSNVAMADPPCQVSAGTDAQGNGIVVYLLRADPRDPAARH</sequence>
<organism evidence="3">
    <name type="scientific">uncultured Solirubrobacteraceae bacterium</name>
    <dbReference type="NCBI Taxonomy" id="1162706"/>
    <lineage>
        <taxon>Bacteria</taxon>
        <taxon>Bacillati</taxon>
        <taxon>Actinomycetota</taxon>
        <taxon>Thermoleophilia</taxon>
        <taxon>Solirubrobacterales</taxon>
        <taxon>Solirubrobacteraceae</taxon>
        <taxon>environmental samples</taxon>
    </lineage>
</organism>
<reference evidence="3" key="1">
    <citation type="submission" date="2020-02" db="EMBL/GenBank/DDBJ databases">
        <authorList>
            <person name="Meier V. D."/>
        </authorList>
    </citation>
    <scope>NUCLEOTIDE SEQUENCE</scope>
    <source>
        <strain evidence="3">AVDCRST_MAG67</strain>
    </source>
</reference>
<evidence type="ECO:0000313" key="3">
    <source>
        <dbReference type="EMBL" id="CAA9512940.1"/>
    </source>
</evidence>
<dbReference type="EMBL" id="CADCVQ010000119">
    <property type="protein sequence ID" value="CAA9512940.1"/>
    <property type="molecule type" value="Genomic_DNA"/>
</dbReference>
<gene>
    <name evidence="3" type="ORF">AVDCRST_MAG67-2904</name>
</gene>
<dbReference type="AlphaFoldDB" id="A0A6J4T4I7"/>
<feature type="compositionally biased region" description="Polar residues" evidence="1">
    <location>
        <begin position="149"/>
        <end position="163"/>
    </location>
</feature>
<accession>A0A6J4T4I7</accession>
<evidence type="ECO:0000256" key="1">
    <source>
        <dbReference type="SAM" id="MobiDB-lite"/>
    </source>
</evidence>
<name>A0A6J4T4I7_9ACTN</name>
<evidence type="ECO:0000256" key="2">
    <source>
        <dbReference type="SAM" id="SignalP"/>
    </source>
</evidence>
<keyword evidence="2" id="KW-0732">Signal</keyword>
<feature type="signal peptide" evidence="2">
    <location>
        <begin position="1"/>
        <end position="29"/>
    </location>
</feature>
<protein>
    <submittedName>
        <fullName evidence="3">Uncharacterized protein</fullName>
    </submittedName>
</protein>
<proteinExistence type="predicted"/>
<feature type="chain" id="PRO_5027088304" evidence="2">
    <location>
        <begin position="30"/>
        <end position="464"/>
    </location>
</feature>